<evidence type="ECO:0000256" key="6">
    <source>
        <dbReference type="ARBA" id="ARBA00022989"/>
    </source>
</evidence>
<proteinExistence type="inferred from homology"/>
<keyword evidence="7 8" id="KW-0472">Membrane</keyword>
<feature type="transmembrane region" description="Helical" evidence="8">
    <location>
        <begin position="147"/>
        <end position="167"/>
    </location>
</feature>
<evidence type="ECO:0000256" key="3">
    <source>
        <dbReference type="ARBA" id="ARBA00022448"/>
    </source>
</evidence>
<comment type="subcellular location">
    <subcellularLocation>
        <location evidence="1">Membrane</location>
        <topology evidence="1">Multi-pass membrane protein</topology>
    </subcellularLocation>
</comment>
<feature type="transmembrane region" description="Helical" evidence="8">
    <location>
        <begin position="12"/>
        <end position="29"/>
    </location>
</feature>
<feature type="transmembrane region" description="Helical" evidence="8">
    <location>
        <begin position="108"/>
        <end position="135"/>
    </location>
</feature>
<evidence type="ECO:0000313" key="9">
    <source>
        <dbReference type="EMBL" id="MQL51021.1"/>
    </source>
</evidence>
<keyword evidence="3" id="KW-0813">Transport</keyword>
<sequence length="364" mass="40091">MHERGKISGLQIVFLLINLVGATAMVYLPGITATEAGRDSWMVALLATLPGIYVILVVTALGKRFPNQTMIQYMETLLGPLAGKLLALIYILFFLHINGVIVREFGELVATAIMPTTPQVAFAVVLVMVCTYGVYQGLEVIARVMELIYPTILILFGLVLLLVSGHMDPGNLLPVMENGIKPVLRGSLDPIAWRGEVFTLAMLMPYLARPEIARRNGIIAIIAIGFILVVDAMTSTAVFGVSTGRLNYATFEIVRLAGFGQFLTRLDAIWIAIWVLSIFGKVGLFHFATVIGTAQLLRLKDHRVVLIPSSILLITMSLSQFDNVTEMVEFIVGAFIPYAYVIEIIIPTFLLILAWLKGKTRARW</sequence>
<organism evidence="9 10">
    <name type="scientific">Desulfofundulus thermobenzoicus</name>
    <dbReference type="NCBI Taxonomy" id="29376"/>
    <lineage>
        <taxon>Bacteria</taxon>
        <taxon>Bacillati</taxon>
        <taxon>Bacillota</taxon>
        <taxon>Clostridia</taxon>
        <taxon>Eubacteriales</taxon>
        <taxon>Peptococcaceae</taxon>
        <taxon>Desulfofundulus</taxon>
    </lineage>
</organism>
<feature type="transmembrane region" description="Helical" evidence="8">
    <location>
        <begin position="191"/>
        <end position="208"/>
    </location>
</feature>
<evidence type="ECO:0000256" key="8">
    <source>
        <dbReference type="SAM" id="Phobius"/>
    </source>
</evidence>
<feature type="transmembrane region" description="Helical" evidence="8">
    <location>
        <begin position="327"/>
        <end position="356"/>
    </location>
</feature>
<feature type="transmembrane region" description="Helical" evidence="8">
    <location>
        <begin position="304"/>
        <end position="321"/>
    </location>
</feature>
<protein>
    <submittedName>
        <fullName evidence="9">GerAB/ArcD/ProY family transporter</fullName>
    </submittedName>
</protein>
<name>A0A6N7IM48_9FIRM</name>
<evidence type="ECO:0000256" key="4">
    <source>
        <dbReference type="ARBA" id="ARBA00022544"/>
    </source>
</evidence>
<accession>A0A6N7IM48</accession>
<feature type="transmembrane region" description="Helical" evidence="8">
    <location>
        <begin position="220"/>
        <end position="241"/>
    </location>
</feature>
<feature type="transmembrane region" description="Helical" evidence="8">
    <location>
        <begin position="41"/>
        <end position="61"/>
    </location>
</feature>
<feature type="transmembrane region" description="Helical" evidence="8">
    <location>
        <begin position="81"/>
        <end position="102"/>
    </location>
</feature>
<dbReference type="PANTHER" id="PTHR34975:SF2">
    <property type="entry name" value="SPORE GERMINATION PROTEIN A2"/>
    <property type="match status" value="1"/>
</dbReference>
<dbReference type="RefSeq" id="WP_152944936.1">
    <property type="nucleotide sequence ID" value="NZ_WHYR01000003.1"/>
</dbReference>
<dbReference type="Proteomes" id="UP000441717">
    <property type="component" value="Unassembled WGS sequence"/>
</dbReference>
<keyword evidence="5 8" id="KW-0812">Transmembrane</keyword>
<gene>
    <name evidence="9" type="ORF">GFC01_01800</name>
</gene>
<comment type="similarity">
    <text evidence="2">Belongs to the amino acid-polyamine-organocation (APC) superfamily. Spore germination protein (SGP) (TC 2.A.3.9) family.</text>
</comment>
<reference evidence="9 10" key="1">
    <citation type="submission" date="2019-10" db="EMBL/GenBank/DDBJ databases">
        <title>Comparative genomics of sulfur disproportionating microorganisms.</title>
        <authorList>
            <person name="Ward L.M."/>
            <person name="Bertran E."/>
            <person name="Johnston D."/>
        </authorList>
    </citation>
    <scope>NUCLEOTIDE SEQUENCE [LARGE SCALE GENOMIC DNA]</scope>
    <source>
        <strain evidence="9 10">DSM 14055</strain>
    </source>
</reference>
<dbReference type="Pfam" id="PF03845">
    <property type="entry name" value="Spore_permease"/>
    <property type="match status" value="1"/>
</dbReference>
<dbReference type="PANTHER" id="PTHR34975">
    <property type="entry name" value="SPORE GERMINATION PROTEIN A2"/>
    <property type="match status" value="1"/>
</dbReference>
<keyword evidence="6 8" id="KW-1133">Transmembrane helix</keyword>
<dbReference type="NCBIfam" id="TIGR00912">
    <property type="entry name" value="2A0309"/>
    <property type="match status" value="1"/>
</dbReference>
<evidence type="ECO:0000256" key="2">
    <source>
        <dbReference type="ARBA" id="ARBA00007998"/>
    </source>
</evidence>
<keyword evidence="10" id="KW-1185">Reference proteome</keyword>
<dbReference type="EMBL" id="WHYR01000003">
    <property type="protein sequence ID" value="MQL51021.1"/>
    <property type="molecule type" value="Genomic_DNA"/>
</dbReference>
<dbReference type="GO" id="GO:0016020">
    <property type="term" value="C:membrane"/>
    <property type="evidence" value="ECO:0007669"/>
    <property type="project" value="UniProtKB-SubCell"/>
</dbReference>
<dbReference type="Gene3D" id="1.20.1740.10">
    <property type="entry name" value="Amino acid/polyamine transporter I"/>
    <property type="match status" value="1"/>
</dbReference>
<evidence type="ECO:0000256" key="5">
    <source>
        <dbReference type="ARBA" id="ARBA00022692"/>
    </source>
</evidence>
<dbReference type="AlphaFoldDB" id="A0A6N7IM48"/>
<feature type="transmembrane region" description="Helical" evidence="8">
    <location>
        <begin position="268"/>
        <end position="292"/>
    </location>
</feature>
<dbReference type="GO" id="GO:0009847">
    <property type="term" value="P:spore germination"/>
    <property type="evidence" value="ECO:0007669"/>
    <property type="project" value="InterPro"/>
</dbReference>
<keyword evidence="4" id="KW-0309">Germination</keyword>
<evidence type="ECO:0000313" key="10">
    <source>
        <dbReference type="Proteomes" id="UP000441717"/>
    </source>
</evidence>
<comment type="caution">
    <text evidence="9">The sequence shown here is derived from an EMBL/GenBank/DDBJ whole genome shotgun (WGS) entry which is preliminary data.</text>
</comment>
<evidence type="ECO:0000256" key="7">
    <source>
        <dbReference type="ARBA" id="ARBA00023136"/>
    </source>
</evidence>
<dbReference type="OrthoDB" id="1675410at2"/>
<evidence type="ECO:0000256" key="1">
    <source>
        <dbReference type="ARBA" id="ARBA00004141"/>
    </source>
</evidence>
<dbReference type="InterPro" id="IPR004761">
    <property type="entry name" value="Spore_GerAB"/>
</dbReference>